<gene>
    <name evidence="1" type="ORF">KUV50_00325</name>
</gene>
<protein>
    <recommendedName>
        <fullName evidence="3">Sensor of ECF-type sigma factor</fullName>
    </recommendedName>
</protein>
<proteinExistence type="predicted"/>
<sequence>MTILLLLTGWLTTSAQNQRFEKIKAHKVAYLTEKMELSVSEAEKFWPLYNEYEKAQQEIRSQKRSQVKNPSDDQAKEILFNALESNAKEIDLKREFYKEAAQILSYKKLYLMEQGEREFRLTILERYKNMRKR</sequence>
<evidence type="ECO:0000313" key="2">
    <source>
        <dbReference type="Proteomes" id="UP000753961"/>
    </source>
</evidence>
<comment type="caution">
    <text evidence="1">The sequence shown here is derived from an EMBL/GenBank/DDBJ whole genome shotgun (WGS) entry which is preliminary data.</text>
</comment>
<dbReference type="Proteomes" id="UP000753961">
    <property type="component" value="Unassembled WGS sequence"/>
</dbReference>
<reference evidence="1" key="1">
    <citation type="submission" date="2021-06" db="EMBL/GenBank/DDBJ databases">
        <title>44 bacteria genomes isolated from Dapeng, Shenzhen.</title>
        <authorList>
            <person name="Zheng W."/>
            <person name="Yu S."/>
            <person name="Huang Y."/>
        </authorList>
    </citation>
    <scope>NUCLEOTIDE SEQUENCE</scope>
    <source>
        <strain evidence="1">DP5N28-2</strain>
    </source>
</reference>
<name>A0A953HIP1_9BACT</name>
<evidence type="ECO:0008006" key="3">
    <source>
        <dbReference type="Google" id="ProtNLM"/>
    </source>
</evidence>
<dbReference type="RefSeq" id="WP_222578080.1">
    <property type="nucleotide sequence ID" value="NZ_JAHVHU010000001.1"/>
</dbReference>
<dbReference type="EMBL" id="JAHVHU010000001">
    <property type="protein sequence ID" value="MBY5956559.1"/>
    <property type="molecule type" value="Genomic_DNA"/>
</dbReference>
<accession>A0A953HIP1</accession>
<organism evidence="1 2">
    <name type="scientific">Membranihabitans marinus</name>
    <dbReference type="NCBI Taxonomy" id="1227546"/>
    <lineage>
        <taxon>Bacteria</taxon>
        <taxon>Pseudomonadati</taxon>
        <taxon>Bacteroidota</taxon>
        <taxon>Saprospiria</taxon>
        <taxon>Saprospirales</taxon>
        <taxon>Saprospiraceae</taxon>
        <taxon>Membranihabitans</taxon>
    </lineage>
</organism>
<keyword evidence="2" id="KW-1185">Reference proteome</keyword>
<dbReference type="AlphaFoldDB" id="A0A953HIP1"/>
<evidence type="ECO:0000313" key="1">
    <source>
        <dbReference type="EMBL" id="MBY5956559.1"/>
    </source>
</evidence>